<dbReference type="EMBL" id="BAAARA010000003">
    <property type="protein sequence ID" value="GAA2338188.1"/>
    <property type="molecule type" value="Genomic_DNA"/>
</dbReference>
<dbReference type="Gene3D" id="1.10.357.10">
    <property type="entry name" value="Tetracycline Repressor, domain 2"/>
    <property type="match status" value="1"/>
</dbReference>
<evidence type="ECO:0000313" key="7">
    <source>
        <dbReference type="Proteomes" id="UP001501218"/>
    </source>
</evidence>
<accession>A0ABN3FV14</accession>
<gene>
    <name evidence="6" type="ORF">GCM10009854_12990</name>
</gene>
<dbReference type="PANTHER" id="PTHR30055">
    <property type="entry name" value="HTH-TYPE TRANSCRIPTIONAL REGULATOR RUTR"/>
    <property type="match status" value="1"/>
</dbReference>
<name>A0ABN3FV14_9PSEU</name>
<dbReference type="InterPro" id="IPR001647">
    <property type="entry name" value="HTH_TetR"/>
</dbReference>
<evidence type="ECO:0000256" key="2">
    <source>
        <dbReference type="ARBA" id="ARBA00023125"/>
    </source>
</evidence>
<feature type="DNA-binding region" description="H-T-H motif" evidence="4">
    <location>
        <begin position="49"/>
        <end position="68"/>
    </location>
</feature>
<protein>
    <submittedName>
        <fullName evidence="6">TetR/AcrR family transcriptional regulator</fullName>
    </submittedName>
</protein>
<keyword evidence="1" id="KW-0805">Transcription regulation</keyword>
<proteinExistence type="predicted"/>
<organism evidence="6 7">
    <name type="scientific">Saccharopolyspora halophila</name>
    <dbReference type="NCBI Taxonomy" id="405551"/>
    <lineage>
        <taxon>Bacteria</taxon>
        <taxon>Bacillati</taxon>
        <taxon>Actinomycetota</taxon>
        <taxon>Actinomycetes</taxon>
        <taxon>Pseudonocardiales</taxon>
        <taxon>Pseudonocardiaceae</taxon>
        <taxon>Saccharopolyspora</taxon>
    </lineage>
</organism>
<dbReference type="SUPFAM" id="SSF46689">
    <property type="entry name" value="Homeodomain-like"/>
    <property type="match status" value="1"/>
</dbReference>
<dbReference type="Pfam" id="PF00440">
    <property type="entry name" value="TetR_N"/>
    <property type="match status" value="1"/>
</dbReference>
<feature type="domain" description="HTH tetR-type" evidence="5">
    <location>
        <begin position="27"/>
        <end position="86"/>
    </location>
</feature>
<evidence type="ECO:0000259" key="5">
    <source>
        <dbReference type="PROSITE" id="PS50977"/>
    </source>
</evidence>
<evidence type="ECO:0000256" key="3">
    <source>
        <dbReference type="ARBA" id="ARBA00023163"/>
    </source>
</evidence>
<dbReference type="PRINTS" id="PR00455">
    <property type="entry name" value="HTHTETR"/>
</dbReference>
<evidence type="ECO:0000313" key="6">
    <source>
        <dbReference type="EMBL" id="GAA2338188.1"/>
    </source>
</evidence>
<dbReference type="Proteomes" id="UP001501218">
    <property type="component" value="Unassembled WGS sequence"/>
</dbReference>
<dbReference type="PANTHER" id="PTHR30055:SF234">
    <property type="entry name" value="HTH-TYPE TRANSCRIPTIONAL REGULATOR BETI"/>
    <property type="match status" value="1"/>
</dbReference>
<evidence type="ECO:0000256" key="4">
    <source>
        <dbReference type="PROSITE-ProRule" id="PRU00335"/>
    </source>
</evidence>
<keyword evidence="3" id="KW-0804">Transcription</keyword>
<evidence type="ECO:0000256" key="1">
    <source>
        <dbReference type="ARBA" id="ARBA00023015"/>
    </source>
</evidence>
<comment type="caution">
    <text evidence="6">The sequence shown here is derived from an EMBL/GenBank/DDBJ whole genome shotgun (WGS) entry which is preliminary data.</text>
</comment>
<dbReference type="InterPro" id="IPR050109">
    <property type="entry name" value="HTH-type_TetR-like_transc_reg"/>
</dbReference>
<keyword evidence="2 4" id="KW-0238">DNA-binding</keyword>
<dbReference type="PROSITE" id="PS50977">
    <property type="entry name" value="HTH_TETR_2"/>
    <property type="match status" value="1"/>
</dbReference>
<reference evidence="6 7" key="1">
    <citation type="journal article" date="2019" name="Int. J. Syst. Evol. Microbiol.">
        <title>The Global Catalogue of Microorganisms (GCM) 10K type strain sequencing project: providing services to taxonomists for standard genome sequencing and annotation.</title>
        <authorList>
            <consortium name="The Broad Institute Genomics Platform"/>
            <consortium name="The Broad Institute Genome Sequencing Center for Infectious Disease"/>
            <person name="Wu L."/>
            <person name="Ma J."/>
        </authorList>
    </citation>
    <scope>NUCLEOTIDE SEQUENCE [LARGE SCALE GENOMIC DNA]</scope>
    <source>
        <strain evidence="6 7">JCM 16221</strain>
    </source>
</reference>
<keyword evidence="7" id="KW-1185">Reference proteome</keyword>
<dbReference type="InterPro" id="IPR009057">
    <property type="entry name" value="Homeodomain-like_sf"/>
</dbReference>
<sequence>MVRRKTTVDTWAMKRPAWNGEPPRDGEEAKERIIAAAMRCIDRRGAKTSLSEVATELGVIRQTVYRYYPSTEELFSAVGFAAINSFLDRLVEHLAGISDAAELVVESMAYTIEQVPKDPYLGLFLNLGEADSFSRGATSATVFDACRYAFARTDVDWEALGYTGDELTELLEFQLRVLLSFANDPLPGRDGAQLRAFLWRWVTPAV</sequence>